<feature type="transmembrane region" description="Helical" evidence="1">
    <location>
        <begin position="167"/>
        <end position="195"/>
    </location>
</feature>
<dbReference type="Proteomes" id="UP000192727">
    <property type="component" value="Chromosome"/>
</dbReference>
<keyword evidence="1" id="KW-0472">Membrane</keyword>
<evidence type="ECO:0008006" key="4">
    <source>
        <dbReference type="Google" id="ProtNLM"/>
    </source>
</evidence>
<reference evidence="2 3" key="1">
    <citation type="submission" date="2017-03" db="EMBL/GenBank/DDBJ databases">
        <title>Paenibacillus larvae genome sequencing.</title>
        <authorList>
            <person name="Dingman D.W."/>
        </authorList>
    </citation>
    <scope>NUCLEOTIDE SEQUENCE [LARGE SCALE GENOMIC DNA]</scope>
    <source>
        <strain evidence="2 3">SAG 10367</strain>
    </source>
</reference>
<dbReference type="EMBL" id="CP020557">
    <property type="protein sequence ID" value="ARF69418.1"/>
    <property type="molecule type" value="Genomic_DNA"/>
</dbReference>
<sequence length="221" mass="22728">MNNEQLLEQKYKIFWYAEWTFPIFVAFLSAGIFAGTHMFYVYHVGAFNDIAIVAMLSAGIEGGSYGAAAAFGASFLFARVLEGSLIGILDIGGAIQTGLGIGVPALMLGAGITAPITSFPLALVTGAVLGYIIGGIIIFIRKYTINQSNSTFGADIMMGAGNASGRYLGPLIVISAATASIPVGLGAIAGAGAFYAWKKPIAGGAIIGAMIMGAFFPLPLN</sequence>
<feature type="transmembrane region" description="Helical" evidence="1">
    <location>
        <begin position="93"/>
        <end position="113"/>
    </location>
</feature>
<organism evidence="2 3">
    <name type="scientific">Paenibacillus larvae subsp. pulvifaciens</name>
    <dbReference type="NCBI Taxonomy" id="1477"/>
    <lineage>
        <taxon>Bacteria</taxon>
        <taxon>Bacillati</taxon>
        <taxon>Bacillota</taxon>
        <taxon>Bacilli</taxon>
        <taxon>Bacillales</taxon>
        <taxon>Paenibacillaceae</taxon>
        <taxon>Paenibacillus</taxon>
    </lineage>
</organism>
<evidence type="ECO:0000313" key="2">
    <source>
        <dbReference type="EMBL" id="ARF69418.1"/>
    </source>
</evidence>
<keyword evidence="1" id="KW-0812">Transmembrane</keyword>
<evidence type="ECO:0000313" key="3">
    <source>
        <dbReference type="Proteomes" id="UP000192727"/>
    </source>
</evidence>
<feature type="transmembrane region" description="Helical" evidence="1">
    <location>
        <begin position="21"/>
        <end position="42"/>
    </location>
</feature>
<feature type="transmembrane region" description="Helical" evidence="1">
    <location>
        <begin position="201"/>
        <end position="220"/>
    </location>
</feature>
<keyword evidence="1" id="KW-1133">Transmembrane helix</keyword>
<name>A0A1V0UWI9_9BACL</name>
<evidence type="ECO:0000256" key="1">
    <source>
        <dbReference type="SAM" id="Phobius"/>
    </source>
</evidence>
<protein>
    <recommendedName>
        <fullName evidence="4">Inner membrane protein</fullName>
    </recommendedName>
</protein>
<dbReference type="Pfam" id="PF14187">
    <property type="entry name" value="DUF4310"/>
    <property type="match status" value="1"/>
</dbReference>
<dbReference type="AlphaFoldDB" id="A0A1V0UWI9"/>
<dbReference type="InterPro" id="IPR025456">
    <property type="entry name" value="DUF4310"/>
</dbReference>
<gene>
    <name evidence="2" type="ORF">B7C51_18755</name>
</gene>
<proteinExistence type="predicted"/>
<feature type="transmembrane region" description="Helical" evidence="1">
    <location>
        <begin position="119"/>
        <end position="140"/>
    </location>
</feature>
<dbReference type="NCBIfam" id="TIGR03579">
    <property type="entry name" value="EF_0833"/>
    <property type="match status" value="1"/>
</dbReference>
<accession>A0A1V0UWI9</accession>
<dbReference type="RefSeq" id="WP_083041080.1">
    <property type="nucleotide sequence ID" value="NZ_CP020557.1"/>
</dbReference>